<dbReference type="GO" id="GO:0006508">
    <property type="term" value="P:proteolysis"/>
    <property type="evidence" value="ECO:0007669"/>
    <property type="project" value="InterPro"/>
</dbReference>
<evidence type="ECO:0000256" key="2">
    <source>
        <dbReference type="SAM" id="SignalP"/>
    </source>
</evidence>
<dbReference type="Gene3D" id="2.10.70.10">
    <property type="entry name" value="Complement Module, domain 1"/>
    <property type="match status" value="1"/>
</dbReference>
<dbReference type="InterPro" id="IPR038765">
    <property type="entry name" value="Papain-like_cys_pep_sf"/>
</dbReference>
<proteinExistence type="inferred from homology"/>
<evidence type="ECO:0000256" key="1">
    <source>
        <dbReference type="ARBA" id="ARBA00008455"/>
    </source>
</evidence>
<reference evidence="4 5" key="1">
    <citation type="journal article" date="2018" name="Sci. Rep.">
        <title>Genomic signatures of local adaptation to the degree of environmental predictability in rotifers.</title>
        <authorList>
            <person name="Franch-Gras L."/>
            <person name="Hahn C."/>
            <person name="Garcia-Roger E.M."/>
            <person name="Carmona M.J."/>
            <person name="Serra M."/>
            <person name="Gomez A."/>
        </authorList>
    </citation>
    <scope>NUCLEOTIDE SEQUENCE [LARGE SCALE GENOMIC DNA]</scope>
    <source>
        <strain evidence="4">HYR1</strain>
    </source>
</reference>
<name>A0A3M7S7P3_BRAPC</name>
<evidence type="ECO:0000313" key="4">
    <source>
        <dbReference type="EMBL" id="RNA31709.1"/>
    </source>
</evidence>
<keyword evidence="2" id="KW-0732">Signal</keyword>
<dbReference type="PRINTS" id="PR00705">
    <property type="entry name" value="PAPAIN"/>
</dbReference>
<dbReference type="SUPFAM" id="SSF54001">
    <property type="entry name" value="Cysteine proteinases"/>
    <property type="match status" value="1"/>
</dbReference>
<feature type="chain" id="PRO_5018689057" evidence="2">
    <location>
        <begin position="17"/>
        <end position="425"/>
    </location>
</feature>
<dbReference type="PANTHER" id="PTHR12411">
    <property type="entry name" value="CYSTEINE PROTEASE FAMILY C1-RELATED"/>
    <property type="match status" value="1"/>
</dbReference>
<sequence>MRHFFIFSCLISLLSAYFHGSGHNSVRGGSCADFLHKNHMTSCCLGRNDECYMIHFDTRCYCDQFCGKNSTSDCCPDVIREHNVNKCPAKAGICQRNGMVYQNNQRFMDNCNHCRCKNGVVKCKNRPCLINPDLLSEINGSNYGWTAANYSFFWSKTLEFAYLHYLGVTLPSYRQKPLSSDFSGHVQSSYDFRKEPYFQGKYPNGIKSQGMCAASWAFSMMDMVTDRASKYSRKPMDRSPSVEQLIACSSINKKRNKCSSLSVDQGWLSAQNMTGIADTECYGNRDVQSGFLFTCKMKSSTCPGPANSTKKFYVSKAYPVWPQSKSIMKEILMNGPVQMVFKIYDDFFMYKSGVYSPSRRAQSFIRNQYHGVKVLGWGSENGMDYWLAANSWGPDWGENGYFRIKRDVCSTEIGKHVYGAWVYIK</sequence>
<keyword evidence="5" id="KW-1185">Reference proteome</keyword>
<dbReference type="SMART" id="SM00645">
    <property type="entry name" value="Pept_C1"/>
    <property type="match status" value="1"/>
</dbReference>
<evidence type="ECO:0000259" key="3">
    <source>
        <dbReference type="SMART" id="SM00645"/>
    </source>
</evidence>
<dbReference type="OrthoDB" id="3789175at2759"/>
<dbReference type="InterPro" id="IPR013128">
    <property type="entry name" value="Peptidase_C1A"/>
</dbReference>
<dbReference type="GO" id="GO:0008234">
    <property type="term" value="F:cysteine-type peptidase activity"/>
    <property type="evidence" value="ECO:0007669"/>
    <property type="project" value="InterPro"/>
</dbReference>
<dbReference type="InterPro" id="IPR000668">
    <property type="entry name" value="Peptidase_C1A_C"/>
</dbReference>
<dbReference type="SUPFAM" id="SSF57603">
    <property type="entry name" value="FnI-like domain"/>
    <property type="match status" value="1"/>
</dbReference>
<feature type="signal peptide" evidence="2">
    <location>
        <begin position="1"/>
        <end position="16"/>
    </location>
</feature>
<comment type="caution">
    <text evidence="4">The sequence shown here is derived from an EMBL/GenBank/DDBJ whole genome shotgun (WGS) entry which is preliminary data.</text>
</comment>
<dbReference type="Gene3D" id="3.90.70.10">
    <property type="entry name" value="Cysteine proteinases"/>
    <property type="match status" value="1"/>
</dbReference>
<organism evidence="4 5">
    <name type="scientific">Brachionus plicatilis</name>
    <name type="common">Marine rotifer</name>
    <name type="synonym">Brachionus muelleri</name>
    <dbReference type="NCBI Taxonomy" id="10195"/>
    <lineage>
        <taxon>Eukaryota</taxon>
        <taxon>Metazoa</taxon>
        <taxon>Spiralia</taxon>
        <taxon>Gnathifera</taxon>
        <taxon>Rotifera</taxon>
        <taxon>Eurotatoria</taxon>
        <taxon>Monogononta</taxon>
        <taxon>Pseudotrocha</taxon>
        <taxon>Ploima</taxon>
        <taxon>Brachionidae</taxon>
        <taxon>Brachionus</taxon>
    </lineage>
</organism>
<dbReference type="EMBL" id="REGN01001907">
    <property type="protein sequence ID" value="RNA31709.1"/>
    <property type="molecule type" value="Genomic_DNA"/>
</dbReference>
<dbReference type="InterPro" id="IPR025661">
    <property type="entry name" value="Pept_asp_AS"/>
</dbReference>
<dbReference type="AlphaFoldDB" id="A0A3M7S7P3"/>
<evidence type="ECO:0000313" key="5">
    <source>
        <dbReference type="Proteomes" id="UP000276133"/>
    </source>
</evidence>
<protein>
    <submittedName>
        <fullName evidence="4">Tubulointerstitial nephritis antigen-like</fullName>
    </submittedName>
</protein>
<feature type="domain" description="Peptidase C1A papain C-terminal" evidence="3">
    <location>
        <begin position="186"/>
        <end position="421"/>
    </location>
</feature>
<gene>
    <name evidence="4" type="ORF">BpHYR1_004642</name>
</gene>
<dbReference type="Pfam" id="PF00112">
    <property type="entry name" value="Peptidase_C1"/>
    <property type="match status" value="1"/>
</dbReference>
<comment type="similarity">
    <text evidence="1">Belongs to the peptidase C1 family.</text>
</comment>
<accession>A0A3M7S7P3</accession>
<dbReference type="Proteomes" id="UP000276133">
    <property type="component" value="Unassembled WGS sequence"/>
</dbReference>
<dbReference type="PROSITE" id="PS00640">
    <property type="entry name" value="THIOL_PROTEASE_ASN"/>
    <property type="match status" value="1"/>
</dbReference>